<dbReference type="SUPFAM" id="SSF52151">
    <property type="entry name" value="FabD/lysophospholipase-like"/>
    <property type="match status" value="1"/>
</dbReference>
<dbReference type="RefSeq" id="WP_341372685.1">
    <property type="nucleotide sequence ID" value="NZ_JBBUTF010000003.1"/>
</dbReference>
<accession>A0ABU9B8A4</accession>
<name>A0ABU9B8A4_9BURK</name>
<dbReference type="EMBL" id="JBBUTF010000003">
    <property type="protein sequence ID" value="MEK8024898.1"/>
    <property type="molecule type" value="Genomic_DNA"/>
</dbReference>
<proteinExistence type="predicted"/>
<dbReference type="Proteomes" id="UP001368500">
    <property type="component" value="Unassembled WGS sequence"/>
</dbReference>
<organism evidence="1 2">
    <name type="scientific">Pseudaquabacterium rugosum</name>
    <dbReference type="NCBI Taxonomy" id="2984194"/>
    <lineage>
        <taxon>Bacteria</taxon>
        <taxon>Pseudomonadati</taxon>
        <taxon>Pseudomonadota</taxon>
        <taxon>Betaproteobacteria</taxon>
        <taxon>Burkholderiales</taxon>
        <taxon>Sphaerotilaceae</taxon>
        <taxon>Pseudaquabacterium</taxon>
    </lineage>
</organism>
<gene>
    <name evidence="1" type="ORF">AACH11_02815</name>
</gene>
<dbReference type="InterPro" id="IPR016035">
    <property type="entry name" value="Acyl_Trfase/lysoPLipase"/>
</dbReference>
<protein>
    <submittedName>
        <fullName evidence="1">Phospholipase</fullName>
    </submittedName>
</protein>
<comment type="caution">
    <text evidence="1">The sequence shown here is derived from an EMBL/GenBank/DDBJ whole genome shotgun (WGS) entry which is preliminary data.</text>
</comment>
<keyword evidence="2" id="KW-1185">Reference proteome</keyword>
<evidence type="ECO:0000313" key="2">
    <source>
        <dbReference type="Proteomes" id="UP001368500"/>
    </source>
</evidence>
<evidence type="ECO:0000313" key="1">
    <source>
        <dbReference type="EMBL" id="MEK8024898.1"/>
    </source>
</evidence>
<sequence length="369" mass="39819">MSPAAQGMSRDVLVLRAGPRARAVLRERGLRSQDVRVIPAAAGGPKGLVLMPLDRFLFGHWLPSAGPQAAPVHLVGASIGAWRLINGAMADPLAALDRLADDYIHQSYDVPPGDWPTPAEVSRVFRQLLGAQIAGHEAALLQHPRWRLHLVTSRGIGPGLGGRDDSPACKAGLGLAWAANALSRRALGRCLQRVLFSDPRTPLPLAFDDLSTARVPLRPDNLADAAVASGSIPLVLQAVTDIAGAPPGLYWDGGLTDYHLHWPWSQIDDGLVLYPHFQRAVVPGWFDKPWASRSRPGPGLDNLVLLHPHPDWVARLPGGQLPDRRDFRRFGADVAARQRGWREALAASQALAEAFAQLCTRSSLDALPL</sequence>
<reference evidence="1 2" key="1">
    <citation type="submission" date="2024-04" db="EMBL/GenBank/DDBJ databases">
        <title>Novel species of the genus Ideonella isolated from streams.</title>
        <authorList>
            <person name="Lu H."/>
        </authorList>
    </citation>
    <scope>NUCLEOTIDE SEQUENCE [LARGE SCALE GENOMIC DNA]</scope>
    <source>
        <strain evidence="1 2">BYS139W</strain>
    </source>
</reference>